<dbReference type="STRING" id="1045774.SAMN05421872_101377"/>
<organism evidence="3 4">
    <name type="scientific">Nocardioides lianchengensis</name>
    <dbReference type="NCBI Taxonomy" id="1045774"/>
    <lineage>
        <taxon>Bacteria</taxon>
        <taxon>Bacillati</taxon>
        <taxon>Actinomycetota</taxon>
        <taxon>Actinomycetes</taxon>
        <taxon>Propionibacteriales</taxon>
        <taxon>Nocardioidaceae</taxon>
        <taxon>Nocardioides</taxon>
    </lineage>
</organism>
<feature type="region of interest" description="Disordered" evidence="1">
    <location>
        <begin position="1"/>
        <end position="20"/>
    </location>
</feature>
<feature type="compositionally biased region" description="Low complexity" evidence="1">
    <location>
        <begin position="1"/>
        <end position="13"/>
    </location>
</feature>
<dbReference type="OrthoDB" id="3867729at2"/>
<protein>
    <submittedName>
        <fullName evidence="3">Uncharacterized protein</fullName>
    </submittedName>
</protein>
<accession>A0A1G6J5A3</accession>
<proteinExistence type="predicted"/>
<dbReference type="AlphaFoldDB" id="A0A1G6J5A3"/>
<keyword evidence="2" id="KW-1133">Transmembrane helix</keyword>
<dbReference type="EMBL" id="FMZM01000001">
    <property type="protein sequence ID" value="SDC13928.1"/>
    <property type="molecule type" value="Genomic_DNA"/>
</dbReference>
<dbReference type="RefSeq" id="WP_090850179.1">
    <property type="nucleotide sequence ID" value="NZ_FMZM01000001.1"/>
</dbReference>
<reference evidence="3 4" key="1">
    <citation type="submission" date="2016-10" db="EMBL/GenBank/DDBJ databases">
        <authorList>
            <person name="de Groot N.N."/>
        </authorList>
    </citation>
    <scope>NUCLEOTIDE SEQUENCE [LARGE SCALE GENOMIC DNA]</scope>
    <source>
        <strain evidence="3 4">CGMCC 4.6858</strain>
    </source>
</reference>
<keyword evidence="2" id="KW-0812">Transmembrane</keyword>
<gene>
    <name evidence="3" type="ORF">SAMN05421872_101377</name>
</gene>
<evidence type="ECO:0000256" key="1">
    <source>
        <dbReference type="SAM" id="MobiDB-lite"/>
    </source>
</evidence>
<keyword evidence="2" id="KW-0472">Membrane</keyword>
<sequence length="236" mass="24447">MASRSSTSTPSSGDGRGDDPVGGTLVGVALGLVVVAAVVGALRRRRRPRAFALPSSVVAQVREAQADRLEQEARSGLLVLGDAIRTHDLDPGDDSQAWQAALDHYDAAARVLDTGGSDLGVLDAVGAVVLVRRGRAALDAATAGKPYRPVAGCYLNPLHGPPTRKRTRLVQDGHTGDVPLCPACRADLKAGRAPDALRVDRGGKAVLYVDSGVEPWASTAYGALGGDLVGALHRLR</sequence>
<evidence type="ECO:0000313" key="3">
    <source>
        <dbReference type="EMBL" id="SDC13928.1"/>
    </source>
</evidence>
<feature type="transmembrane region" description="Helical" evidence="2">
    <location>
        <begin position="20"/>
        <end position="42"/>
    </location>
</feature>
<evidence type="ECO:0000313" key="4">
    <source>
        <dbReference type="Proteomes" id="UP000199034"/>
    </source>
</evidence>
<keyword evidence="4" id="KW-1185">Reference proteome</keyword>
<evidence type="ECO:0000256" key="2">
    <source>
        <dbReference type="SAM" id="Phobius"/>
    </source>
</evidence>
<name>A0A1G6J5A3_9ACTN</name>
<dbReference type="Proteomes" id="UP000199034">
    <property type="component" value="Unassembled WGS sequence"/>
</dbReference>